<accession>A0A1X2HSX6</accession>
<dbReference type="Pfam" id="PF08552">
    <property type="entry name" value="Kei1"/>
    <property type="match status" value="1"/>
</dbReference>
<dbReference type="PANTHER" id="PTHR28077">
    <property type="entry name" value="INOSITOL PHOSPHORYLCERAMIDE SYNTHASE REGULATORY SUBUNIT KEI1"/>
    <property type="match status" value="1"/>
</dbReference>
<dbReference type="InParanoid" id="A0A1X2HSX6"/>
<feature type="transmembrane region" description="Helical" evidence="1">
    <location>
        <begin position="50"/>
        <end position="71"/>
    </location>
</feature>
<feature type="transmembrane region" description="Helical" evidence="1">
    <location>
        <begin position="83"/>
        <end position="105"/>
    </location>
</feature>
<dbReference type="EMBL" id="MCGN01000001">
    <property type="protein sequence ID" value="ORZ02677.1"/>
    <property type="molecule type" value="Genomic_DNA"/>
</dbReference>
<keyword evidence="1" id="KW-0812">Transmembrane</keyword>
<dbReference type="PANTHER" id="PTHR28077:SF1">
    <property type="entry name" value="INOSITOL PHOSPHORYLCERAMIDE SYNTHASE REGULATORY SUBUNIT KEI1"/>
    <property type="match status" value="1"/>
</dbReference>
<feature type="transmembrane region" description="Helical" evidence="1">
    <location>
        <begin position="133"/>
        <end position="158"/>
    </location>
</feature>
<keyword evidence="3" id="KW-1185">Reference proteome</keyword>
<dbReference type="GO" id="GO:0070916">
    <property type="term" value="C:inositol phosphoceramide synthase complex"/>
    <property type="evidence" value="ECO:0007669"/>
    <property type="project" value="TreeGrafter"/>
</dbReference>
<protein>
    <submittedName>
        <fullName evidence="2">Inositolphosphorylceramide synthase subunit Kei1-domain-containing protein</fullName>
    </submittedName>
</protein>
<proteinExistence type="predicted"/>
<dbReference type="Proteomes" id="UP000242180">
    <property type="component" value="Unassembled WGS sequence"/>
</dbReference>
<organism evidence="2 3">
    <name type="scientific">Syncephalastrum racemosum</name>
    <name type="common">Filamentous fungus</name>
    <dbReference type="NCBI Taxonomy" id="13706"/>
    <lineage>
        <taxon>Eukaryota</taxon>
        <taxon>Fungi</taxon>
        <taxon>Fungi incertae sedis</taxon>
        <taxon>Mucoromycota</taxon>
        <taxon>Mucoromycotina</taxon>
        <taxon>Mucoromycetes</taxon>
        <taxon>Mucorales</taxon>
        <taxon>Syncephalastraceae</taxon>
        <taxon>Syncephalastrum</taxon>
    </lineage>
</organism>
<evidence type="ECO:0000256" key="1">
    <source>
        <dbReference type="SAM" id="Phobius"/>
    </source>
</evidence>
<dbReference type="OrthoDB" id="3338076at2759"/>
<dbReference type="InterPro" id="IPR013862">
    <property type="entry name" value="Kei1"/>
</dbReference>
<comment type="caution">
    <text evidence="2">The sequence shown here is derived from an EMBL/GenBank/DDBJ whole genome shotgun (WGS) entry which is preliminary data.</text>
</comment>
<dbReference type="GO" id="GO:0070917">
    <property type="term" value="F:inositol phosphoceramide synthase regulator activity"/>
    <property type="evidence" value="ECO:0007669"/>
    <property type="project" value="InterPro"/>
</dbReference>
<evidence type="ECO:0000313" key="3">
    <source>
        <dbReference type="Proteomes" id="UP000242180"/>
    </source>
</evidence>
<dbReference type="STRING" id="13706.A0A1X2HSX6"/>
<reference evidence="2 3" key="1">
    <citation type="submission" date="2016-07" db="EMBL/GenBank/DDBJ databases">
        <title>Pervasive Adenine N6-methylation of Active Genes in Fungi.</title>
        <authorList>
            <consortium name="DOE Joint Genome Institute"/>
            <person name="Mondo S.J."/>
            <person name="Dannebaum R.O."/>
            <person name="Kuo R.C."/>
            <person name="Labutti K."/>
            <person name="Haridas S."/>
            <person name="Kuo A."/>
            <person name="Salamov A."/>
            <person name="Ahrendt S.R."/>
            <person name="Lipzen A."/>
            <person name="Sullivan W."/>
            <person name="Andreopoulos W.B."/>
            <person name="Clum A."/>
            <person name="Lindquist E."/>
            <person name="Daum C."/>
            <person name="Ramamoorthy G.K."/>
            <person name="Gryganskyi A."/>
            <person name="Culley D."/>
            <person name="Magnuson J.K."/>
            <person name="James T.Y."/>
            <person name="O'Malley M.A."/>
            <person name="Stajich J.E."/>
            <person name="Spatafora J.W."/>
            <person name="Visel A."/>
            <person name="Grigoriev I.V."/>
        </authorList>
    </citation>
    <scope>NUCLEOTIDE SEQUENCE [LARGE SCALE GENOMIC DNA]</scope>
    <source>
        <strain evidence="2 3">NRRL 2496</strain>
    </source>
</reference>
<dbReference type="AlphaFoldDB" id="A0A1X2HSX6"/>
<dbReference type="GO" id="GO:0000139">
    <property type="term" value="C:Golgi membrane"/>
    <property type="evidence" value="ECO:0007669"/>
    <property type="project" value="TreeGrafter"/>
</dbReference>
<keyword evidence="1" id="KW-0472">Membrane</keyword>
<dbReference type="GO" id="GO:0006673">
    <property type="term" value="P:inositol phosphoceramide metabolic process"/>
    <property type="evidence" value="ECO:0007669"/>
    <property type="project" value="InterPro"/>
</dbReference>
<dbReference type="FunCoup" id="A0A1X2HSX6">
    <property type="interactions" value="31"/>
</dbReference>
<gene>
    <name evidence="2" type="ORF">BCR43DRAFT_481974</name>
</gene>
<evidence type="ECO:0000313" key="2">
    <source>
        <dbReference type="EMBL" id="ORZ02677.1"/>
    </source>
</evidence>
<name>A0A1X2HSX6_SYNRA</name>
<dbReference type="OMA" id="CEVIVWF"/>
<keyword evidence="1" id="KW-1133">Transmembrane helix</keyword>
<sequence length="184" mass="21037">MAALMSPSRTCCGFVPLETGVLIITIFGMLNKISGFYGIISFDFSDPFAFAVYIYSLLSVLIFAQGFYGIHTDNVRIVRWYTIFYWFDCIVSAATTMVFAVKWYVYTDHSLPELADDPAKQREHDEVFRMEGIVSITLLVCLRLVHIYFAMVLTSYYVSLGRARYSKLAAAVDQDLEEVGYHRH</sequence>